<keyword evidence="3" id="KW-1185">Reference proteome</keyword>
<evidence type="ECO:0000313" key="3">
    <source>
        <dbReference type="Proteomes" id="UP000518266"/>
    </source>
</evidence>
<reference evidence="2 3" key="1">
    <citation type="submission" date="2020-03" db="EMBL/GenBank/DDBJ databases">
        <title>Dissostichus mawsoni Genome sequencing and assembly.</title>
        <authorList>
            <person name="Park H."/>
        </authorList>
    </citation>
    <scope>NUCLEOTIDE SEQUENCE [LARGE SCALE GENOMIC DNA]</scope>
    <source>
        <strain evidence="2">DM0001</strain>
        <tissue evidence="2">Muscle</tissue>
    </source>
</reference>
<feature type="region of interest" description="Disordered" evidence="1">
    <location>
        <begin position="68"/>
        <end position="87"/>
    </location>
</feature>
<accession>A0A7J5X831</accession>
<feature type="compositionally biased region" description="Basic and acidic residues" evidence="1">
    <location>
        <begin position="68"/>
        <end position="84"/>
    </location>
</feature>
<protein>
    <submittedName>
        <fullName evidence="2">Uncharacterized protein</fullName>
    </submittedName>
</protein>
<proteinExistence type="predicted"/>
<dbReference type="AlphaFoldDB" id="A0A7J5X831"/>
<evidence type="ECO:0000256" key="1">
    <source>
        <dbReference type="SAM" id="MobiDB-lite"/>
    </source>
</evidence>
<dbReference type="EMBL" id="JAAKFY010000027">
    <property type="protein sequence ID" value="KAF3833125.1"/>
    <property type="molecule type" value="Genomic_DNA"/>
</dbReference>
<sequence>MVQSAGKVNRRWYLVEDRLQGLKASFREGIKHESGNIHLENAVKLGLLGRVNVAAQIDSAYRRGIDDHNRKVEETDSTTGHDESADSLNPGIFRLIFETMGEGDSTTKLSPFSKDIRHHTECTLRLHGGNSQASGQHIICCRSGRRDNRCLLYRAFLEFVEVKDKTGVGLSNSIKAVLEPLKLKE</sequence>
<comment type="caution">
    <text evidence="2">The sequence shown here is derived from an EMBL/GenBank/DDBJ whole genome shotgun (WGS) entry which is preliminary data.</text>
</comment>
<dbReference type="Proteomes" id="UP000518266">
    <property type="component" value="Unassembled WGS sequence"/>
</dbReference>
<dbReference type="OrthoDB" id="10223083at2759"/>
<organism evidence="2 3">
    <name type="scientific">Dissostichus mawsoni</name>
    <name type="common">Antarctic cod</name>
    <dbReference type="NCBI Taxonomy" id="36200"/>
    <lineage>
        <taxon>Eukaryota</taxon>
        <taxon>Metazoa</taxon>
        <taxon>Chordata</taxon>
        <taxon>Craniata</taxon>
        <taxon>Vertebrata</taxon>
        <taxon>Euteleostomi</taxon>
        <taxon>Actinopterygii</taxon>
        <taxon>Neopterygii</taxon>
        <taxon>Teleostei</taxon>
        <taxon>Neoteleostei</taxon>
        <taxon>Acanthomorphata</taxon>
        <taxon>Eupercaria</taxon>
        <taxon>Perciformes</taxon>
        <taxon>Notothenioidei</taxon>
        <taxon>Nototheniidae</taxon>
        <taxon>Dissostichus</taxon>
    </lineage>
</organism>
<evidence type="ECO:0000313" key="2">
    <source>
        <dbReference type="EMBL" id="KAF3833125.1"/>
    </source>
</evidence>
<name>A0A7J5X831_DISMA</name>
<gene>
    <name evidence="2" type="ORF">F7725_026790</name>
</gene>